<proteinExistence type="predicted"/>
<dbReference type="OrthoDB" id="10649475at2759"/>
<organism evidence="1 2">
    <name type="scientific">Mycena sanguinolenta</name>
    <dbReference type="NCBI Taxonomy" id="230812"/>
    <lineage>
        <taxon>Eukaryota</taxon>
        <taxon>Fungi</taxon>
        <taxon>Dikarya</taxon>
        <taxon>Basidiomycota</taxon>
        <taxon>Agaricomycotina</taxon>
        <taxon>Agaricomycetes</taxon>
        <taxon>Agaricomycetidae</taxon>
        <taxon>Agaricales</taxon>
        <taxon>Marasmiineae</taxon>
        <taxon>Mycenaceae</taxon>
        <taxon>Mycena</taxon>
    </lineage>
</organism>
<accession>A0A8H6X7B1</accession>
<dbReference type="EMBL" id="JACAZH010000039">
    <property type="protein sequence ID" value="KAF7335880.1"/>
    <property type="molecule type" value="Genomic_DNA"/>
</dbReference>
<name>A0A8H6X7B1_9AGAR</name>
<keyword evidence="2" id="KW-1185">Reference proteome</keyword>
<evidence type="ECO:0000313" key="1">
    <source>
        <dbReference type="EMBL" id="KAF7335880.1"/>
    </source>
</evidence>
<dbReference type="Proteomes" id="UP000623467">
    <property type="component" value="Unassembled WGS sequence"/>
</dbReference>
<evidence type="ECO:0000313" key="2">
    <source>
        <dbReference type="Proteomes" id="UP000623467"/>
    </source>
</evidence>
<protein>
    <submittedName>
        <fullName evidence="1">Uncharacterized protein</fullName>
    </submittedName>
</protein>
<reference evidence="1" key="1">
    <citation type="submission" date="2020-05" db="EMBL/GenBank/DDBJ databases">
        <title>Mycena genomes resolve the evolution of fungal bioluminescence.</title>
        <authorList>
            <person name="Tsai I.J."/>
        </authorList>
    </citation>
    <scope>NUCLEOTIDE SEQUENCE</scope>
    <source>
        <strain evidence="1">160909Yilan</strain>
    </source>
</reference>
<dbReference type="AlphaFoldDB" id="A0A8H6X7B1"/>
<comment type="caution">
    <text evidence="1">The sequence shown here is derived from an EMBL/GenBank/DDBJ whole genome shotgun (WGS) entry which is preliminary data.</text>
</comment>
<sequence>MTLDHNYMNPDSRFDRILDVLVAFFVMATQKMFVEYLIAVPAAISKFPTTEEKRCYLANQQNYFDNRIQVERDHEFSVYTQEQRFALYQQGLQQNAHLFEVISESVDNRSGYPGREQVTAAETFGLHLGQWDIGTSKYMAAFHNQRINLVHPTRWSIVCDITGKVGHVGQH</sequence>
<gene>
    <name evidence="1" type="ORF">MSAN_02325000</name>
</gene>